<dbReference type="GO" id="GO:0004674">
    <property type="term" value="F:protein serine/threonine kinase activity"/>
    <property type="evidence" value="ECO:0007669"/>
    <property type="project" value="UniProtKB-KW"/>
</dbReference>
<dbReference type="Proteomes" id="UP000530670">
    <property type="component" value="Unassembled WGS sequence"/>
</dbReference>
<comment type="caution">
    <text evidence="5">The sequence shown here is derived from an EMBL/GenBank/DDBJ whole genome shotgun (WGS) entry which is preliminary data.</text>
</comment>
<dbReference type="RefSeq" id="XP_037199292.1">
    <property type="nucleotide sequence ID" value="XM_037346857.1"/>
</dbReference>
<keyword evidence="5" id="KW-0418">Kinase</keyword>
<evidence type="ECO:0000256" key="1">
    <source>
        <dbReference type="ARBA" id="ARBA00022527"/>
    </source>
</evidence>
<keyword evidence="3" id="KW-0067">ATP-binding</keyword>
<protein>
    <submittedName>
        <fullName evidence="5">CMGC kinase</fullName>
    </submittedName>
</protein>
<dbReference type="GO" id="GO:0005524">
    <property type="term" value="F:ATP binding"/>
    <property type="evidence" value="ECO:0007669"/>
    <property type="project" value="UniProtKB-KW"/>
</dbReference>
<dbReference type="Pfam" id="PF00069">
    <property type="entry name" value="Pkinase"/>
    <property type="match status" value="1"/>
</dbReference>
<dbReference type="InterPro" id="IPR000719">
    <property type="entry name" value="Prot_kinase_dom"/>
</dbReference>
<name>A0A8H5QFZ2_9HYPO</name>
<dbReference type="PROSITE" id="PS50011">
    <property type="entry name" value="PROTEIN_KINASE_DOM"/>
    <property type="match status" value="1"/>
</dbReference>
<keyword evidence="6" id="KW-1185">Reference proteome</keyword>
<dbReference type="EMBL" id="JAAQRI010000455">
    <property type="protein sequence ID" value="KAF5614595.1"/>
    <property type="molecule type" value="Genomic_DNA"/>
</dbReference>
<dbReference type="SMART" id="SM00220">
    <property type="entry name" value="S_TKc"/>
    <property type="match status" value="1"/>
</dbReference>
<evidence type="ECO:0000313" key="5">
    <source>
        <dbReference type="EMBL" id="KAF5614595.1"/>
    </source>
</evidence>
<evidence type="ECO:0000313" key="6">
    <source>
        <dbReference type="Proteomes" id="UP000530670"/>
    </source>
</evidence>
<dbReference type="AlphaFoldDB" id="A0A8H5QFZ2"/>
<evidence type="ECO:0000256" key="3">
    <source>
        <dbReference type="ARBA" id="ARBA00022840"/>
    </source>
</evidence>
<dbReference type="SUPFAM" id="SSF56112">
    <property type="entry name" value="Protein kinase-like (PK-like)"/>
    <property type="match status" value="1"/>
</dbReference>
<accession>A0A8H5QFZ2</accession>
<dbReference type="OrthoDB" id="5979581at2759"/>
<evidence type="ECO:0000259" key="4">
    <source>
        <dbReference type="PROSITE" id="PS50011"/>
    </source>
</evidence>
<sequence>MNRVPTEDCPPDSSTQPAPLIQEQILEEPEAEDWGDYVDSDEEPDVEFACEDINLYPRGFCYPISMVQLLKALKALHEAGIVHSDLNTANIMYTLRPLNSSIAEKYKQIGRPRKMKLWTEQWKDGELVLPMKPNEELIGDSIVLGDFGLAHKAGSPAQKMQSPATYCAPERVHNINPSYGSDMWSYVCIFFELYTGTYLFQGWGHASVMSSIVCTLGPLPESWRGTYHVGGSGDDTWYDQNGQLDPEFDLKERLSQLRPDVGARELELVVSVLRRGLVYQHEERITAAELLEHESFKELMSIYIW</sequence>
<organism evidence="5 6">
    <name type="scientific">Fusarium tjaetaba</name>
    <dbReference type="NCBI Taxonomy" id="1567544"/>
    <lineage>
        <taxon>Eukaryota</taxon>
        <taxon>Fungi</taxon>
        <taxon>Dikarya</taxon>
        <taxon>Ascomycota</taxon>
        <taxon>Pezizomycotina</taxon>
        <taxon>Sordariomycetes</taxon>
        <taxon>Hypocreomycetidae</taxon>
        <taxon>Hypocreales</taxon>
        <taxon>Nectriaceae</taxon>
        <taxon>Fusarium</taxon>
        <taxon>Fusarium fujikuroi species complex</taxon>
    </lineage>
</organism>
<reference evidence="5 6" key="1">
    <citation type="submission" date="2020-05" db="EMBL/GenBank/DDBJ databases">
        <title>Identification and distribution of gene clusters putatively required for synthesis of sphingolipid metabolism inhibitors in phylogenetically diverse species of the filamentous fungus Fusarium.</title>
        <authorList>
            <person name="Kim H.-S."/>
            <person name="Busman M."/>
            <person name="Brown D.W."/>
            <person name="Divon H."/>
            <person name="Uhlig S."/>
            <person name="Proctor R.H."/>
        </authorList>
    </citation>
    <scope>NUCLEOTIDE SEQUENCE [LARGE SCALE GENOMIC DNA]</scope>
    <source>
        <strain evidence="5 6">NRRL 66243</strain>
    </source>
</reference>
<dbReference type="InterPro" id="IPR050117">
    <property type="entry name" value="MAPK"/>
</dbReference>
<proteinExistence type="predicted"/>
<dbReference type="Gene3D" id="1.10.510.10">
    <property type="entry name" value="Transferase(Phosphotransferase) domain 1"/>
    <property type="match status" value="1"/>
</dbReference>
<keyword evidence="5" id="KW-0808">Transferase</keyword>
<dbReference type="GeneID" id="59299127"/>
<keyword evidence="2" id="KW-0547">Nucleotide-binding</keyword>
<evidence type="ECO:0000256" key="2">
    <source>
        <dbReference type="ARBA" id="ARBA00022741"/>
    </source>
</evidence>
<feature type="domain" description="Protein kinase" evidence="4">
    <location>
        <begin position="1"/>
        <end position="296"/>
    </location>
</feature>
<keyword evidence="1" id="KW-0723">Serine/threonine-protein kinase</keyword>
<gene>
    <name evidence="5" type="ORF">FTJAE_13689</name>
</gene>
<dbReference type="InterPro" id="IPR011009">
    <property type="entry name" value="Kinase-like_dom_sf"/>
</dbReference>
<dbReference type="PANTHER" id="PTHR24055">
    <property type="entry name" value="MITOGEN-ACTIVATED PROTEIN KINASE"/>
    <property type="match status" value="1"/>
</dbReference>